<evidence type="ECO:0000256" key="7">
    <source>
        <dbReference type="SAM" id="Phobius"/>
    </source>
</evidence>
<feature type="transmembrane region" description="Helical" evidence="7">
    <location>
        <begin position="179"/>
        <end position="201"/>
    </location>
</feature>
<keyword evidence="2" id="KW-0813">Transport</keyword>
<organism evidence="9 10">
    <name type="scientific">Microterricola viridarii</name>
    <dbReference type="NCBI Taxonomy" id="412690"/>
    <lineage>
        <taxon>Bacteria</taxon>
        <taxon>Bacillati</taxon>
        <taxon>Actinomycetota</taxon>
        <taxon>Actinomycetes</taxon>
        <taxon>Micrococcales</taxon>
        <taxon>Microbacteriaceae</taxon>
        <taxon>Microterricola</taxon>
    </lineage>
</organism>
<keyword evidence="5 7" id="KW-0472">Membrane</keyword>
<feature type="region of interest" description="Disordered" evidence="6">
    <location>
        <begin position="486"/>
        <end position="505"/>
    </location>
</feature>
<dbReference type="GO" id="GO:0005886">
    <property type="term" value="C:plasma membrane"/>
    <property type="evidence" value="ECO:0007669"/>
    <property type="project" value="UniProtKB-SubCell"/>
</dbReference>
<evidence type="ECO:0000256" key="3">
    <source>
        <dbReference type="ARBA" id="ARBA00022692"/>
    </source>
</evidence>
<feature type="transmembrane region" description="Helical" evidence="7">
    <location>
        <begin position="153"/>
        <end position="173"/>
    </location>
</feature>
<feature type="transmembrane region" description="Helical" evidence="7">
    <location>
        <begin position="112"/>
        <end position="133"/>
    </location>
</feature>
<evidence type="ECO:0000256" key="1">
    <source>
        <dbReference type="ARBA" id="ARBA00004651"/>
    </source>
</evidence>
<feature type="transmembrane region" description="Helical" evidence="7">
    <location>
        <begin position="379"/>
        <end position="404"/>
    </location>
</feature>
<dbReference type="STRING" id="412690.SAMN04489834_1266"/>
<gene>
    <name evidence="9" type="ORF">SAMN04489834_1266</name>
</gene>
<dbReference type="RefSeq" id="WP_083363286.1">
    <property type="nucleotide sequence ID" value="NZ_LT629742.1"/>
</dbReference>
<dbReference type="Pfam" id="PF07690">
    <property type="entry name" value="MFS_1"/>
    <property type="match status" value="1"/>
</dbReference>
<evidence type="ECO:0000256" key="5">
    <source>
        <dbReference type="ARBA" id="ARBA00023136"/>
    </source>
</evidence>
<evidence type="ECO:0000313" key="9">
    <source>
        <dbReference type="EMBL" id="SDS32167.1"/>
    </source>
</evidence>
<dbReference type="InterPro" id="IPR011701">
    <property type="entry name" value="MFS"/>
</dbReference>
<feature type="transmembrane region" description="Helical" evidence="7">
    <location>
        <begin position="213"/>
        <end position="237"/>
    </location>
</feature>
<dbReference type="PANTHER" id="PTHR42718">
    <property type="entry name" value="MAJOR FACILITATOR SUPERFAMILY MULTIDRUG TRANSPORTER MFSC"/>
    <property type="match status" value="1"/>
</dbReference>
<evidence type="ECO:0000256" key="2">
    <source>
        <dbReference type="ARBA" id="ARBA00022448"/>
    </source>
</evidence>
<dbReference type="AlphaFoldDB" id="A0A1H1R8R4"/>
<evidence type="ECO:0000313" key="10">
    <source>
        <dbReference type="Proteomes" id="UP000181956"/>
    </source>
</evidence>
<feature type="transmembrane region" description="Helical" evidence="7">
    <location>
        <begin position="88"/>
        <end position="106"/>
    </location>
</feature>
<evidence type="ECO:0000256" key="6">
    <source>
        <dbReference type="SAM" id="MobiDB-lite"/>
    </source>
</evidence>
<evidence type="ECO:0000256" key="4">
    <source>
        <dbReference type="ARBA" id="ARBA00022989"/>
    </source>
</evidence>
<dbReference type="OrthoDB" id="4484751at2"/>
<comment type="subcellular location">
    <subcellularLocation>
        <location evidence="1">Cell membrane</location>
        <topology evidence="1">Multi-pass membrane protein</topology>
    </subcellularLocation>
</comment>
<feature type="transmembrane region" description="Helical" evidence="7">
    <location>
        <begin position="59"/>
        <end position="76"/>
    </location>
</feature>
<dbReference type="PROSITE" id="PS50850">
    <property type="entry name" value="MFS"/>
    <property type="match status" value="1"/>
</dbReference>
<evidence type="ECO:0000259" key="8">
    <source>
        <dbReference type="PROSITE" id="PS50850"/>
    </source>
</evidence>
<name>A0A1H1R8R4_9MICO</name>
<keyword evidence="10" id="KW-1185">Reference proteome</keyword>
<proteinExistence type="predicted"/>
<sequence length="505" mass="52584">MTSAATARRGARTAAGVTAAIIGWLFLVEITSGILQGYYVPLIPDLVDHLGIHDADFNWFEAAQLLLSALVVPILAKLGDMYGHKRILLTSTVLTAAASWWLAFAGDFWSFLAAWALQGFYVVWLPLEVALIFDRGRRSGRGPSQTRRAAGLLVVALEAGAIIGALSAGRVFAALGEDVTLTLFVPAIAVTLVFFAILFGVPESEPGTEKRSLDVVGFSLLTIGLLLITSGLTFMRINGPETLWVWALIAVGVLAFWPFGKWELKQADPAIDLRVMRQPTMWPVLLTAGLVGISLLGAQAPLATYAGTDTVNGYGLGLDASDISTLIGVYLISMIVGALLFPLVSKRFSPRVALIAAAFLVAIGYLLFIPFHLEVWQVFLNMCIAGIGSGALVGALPAAAAAAAPQGQTGVASALTNTTKTIGGSFASAVFGVVLLAGAASAVTSTAASLAGYMVVWAVCGLGALAAAVLLFFVPKLAFADPDAAADSTNASSPEGEPVPLPLVE</sequence>
<dbReference type="EMBL" id="LT629742">
    <property type="protein sequence ID" value="SDS32167.1"/>
    <property type="molecule type" value="Genomic_DNA"/>
</dbReference>
<reference evidence="10" key="1">
    <citation type="submission" date="2016-10" db="EMBL/GenBank/DDBJ databases">
        <authorList>
            <person name="Varghese N."/>
            <person name="Submissions S."/>
        </authorList>
    </citation>
    <scope>NUCLEOTIDE SEQUENCE [LARGE SCALE GENOMIC DNA]</scope>
    <source>
        <strain evidence="10">DSM 21772</strain>
    </source>
</reference>
<dbReference type="InterPro" id="IPR036259">
    <property type="entry name" value="MFS_trans_sf"/>
</dbReference>
<dbReference type="InterPro" id="IPR020846">
    <property type="entry name" value="MFS_dom"/>
</dbReference>
<dbReference type="PANTHER" id="PTHR42718:SF9">
    <property type="entry name" value="MAJOR FACILITATOR SUPERFAMILY MULTIDRUG TRANSPORTER MFSC"/>
    <property type="match status" value="1"/>
</dbReference>
<feature type="transmembrane region" description="Helical" evidence="7">
    <location>
        <begin position="243"/>
        <end position="260"/>
    </location>
</feature>
<dbReference type="SUPFAM" id="SSF103473">
    <property type="entry name" value="MFS general substrate transporter"/>
    <property type="match status" value="1"/>
</dbReference>
<keyword evidence="3 7" id="KW-0812">Transmembrane</keyword>
<feature type="transmembrane region" description="Helical" evidence="7">
    <location>
        <begin position="352"/>
        <end position="373"/>
    </location>
</feature>
<feature type="transmembrane region" description="Helical" evidence="7">
    <location>
        <begin position="425"/>
        <end position="444"/>
    </location>
</feature>
<protein>
    <submittedName>
        <fullName evidence="9">Major Facilitator Superfamily protein</fullName>
    </submittedName>
</protein>
<feature type="transmembrane region" description="Helical" evidence="7">
    <location>
        <begin position="281"/>
        <end position="303"/>
    </location>
</feature>
<feature type="transmembrane region" description="Helical" evidence="7">
    <location>
        <begin position="12"/>
        <end position="39"/>
    </location>
</feature>
<dbReference type="GO" id="GO:0022857">
    <property type="term" value="F:transmembrane transporter activity"/>
    <property type="evidence" value="ECO:0007669"/>
    <property type="project" value="InterPro"/>
</dbReference>
<keyword evidence="4 7" id="KW-1133">Transmembrane helix</keyword>
<accession>A0A1H1R8R4</accession>
<feature type="domain" description="Major facilitator superfamily (MFS) profile" evidence="8">
    <location>
        <begin position="17"/>
        <end position="478"/>
    </location>
</feature>
<dbReference type="Gene3D" id="1.20.1250.20">
    <property type="entry name" value="MFS general substrate transporter like domains"/>
    <property type="match status" value="1"/>
</dbReference>
<dbReference type="Proteomes" id="UP000181956">
    <property type="component" value="Chromosome I"/>
</dbReference>
<feature type="transmembrane region" description="Helical" evidence="7">
    <location>
        <begin position="323"/>
        <end position="345"/>
    </location>
</feature>
<feature type="transmembrane region" description="Helical" evidence="7">
    <location>
        <begin position="450"/>
        <end position="474"/>
    </location>
</feature>